<feature type="non-terminal residue" evidence="4">
    <location>
        <position position="372"/>
    </location>
</feature>
<feature type="signal peptide" evidence="2">
    <location>
        <begin position="1"/>
        <end position="19"/>
    </location>
</feature>
<evidence type="ECO:0000259" key="3">
    <source>
        <dbReference type="Pfam" id="PF18997"/>
    </source>
</evidence>
<gene>
    <name evidence="4" type="ORF">TR162903</name>
</gene>
<dbReference type="InterPro" id="IPR043785">
    <property type="entry name" value="DUF5727"/>
</dbReference>
<dbReference type="Pfam" id="PF18997">
    <property type="entry name" value="DUF5727"/>
    <property type="match status" value="1"/>
</dbReference>
<reference evidence="4" key="1">
    <citation type="submission" date="2016-01" db="EMBL/GenBank/DDBJ databases">
        <title>Reference transcriptome for the parasite Schistocephalus solidus: insights into the molecular evolution of parasitism.</title>
        <authorList>
            <person name="Hebert F.O."/>
            <person name="Grambauer S."/>
            <person name="Barber I."/>
            <person name="Landry C.R."/>
            <person name="Aubin-Horth N."/>
        </authorList>
    </citation>
    <scope>NUCLEOTIDE SEQUENCE</scope>
</reference>
<feature type="domain" description="DUF5727" evidence="3">
    <location>
        <begin position="56"/>
        <end position="237"/>
    </location>
</feature>
<feature type="non-terminal residue" evidence="4">
    <location>
        <position position="1"/>
    </location>
</feature>
<proteinExistence type="predicted"/>
<feature type="chain" id="PRO_5007050936" description="DUF5727 domain-containing protein" evidence="2">
    <location>
        <begin position="20"/>
        <end position="372"/>
    </location>
</feature>
<evidence type="ECO:0000256" key="2">
    <source>
        <dbReference type="SAM" id="SignalP"/>
    </source>
</evidence>
<name>A0A0X3P682_SCHSO</name>
<feature type="region of interest" description="Disordered" evidence="1">
    <location>
        <begin position="337"/>
        <end position="372"/>
    </location>
</feature>
<keyword evidence="2" id="KW-0732">Signal</keyword>
<accession>A0A0X3P682</accession>
<dbReference type="EMBL" id="GEEE01020549">
    <property type="protein sequence ID" value="JAP42676.1"/>
    <property type="molecule type" value="Transcribed_RNA"/>
</dbReference>
<evidence type="ECO:0000313" key="4">
    <source>
        <dbReference type="EMBL" id="JAP42676.1"/>
    </source>
</evidence>
<protein>
    <recommendedName>
        <fullName evidence="3">DUF5727 domain-containing protein</fullName>
    </recommendedName>
</protein>
<organism evidence="4">
    <name type="scientific">Schistocephalus solidus</name>
    <name type="common">Tapeworm</name>
    <dbReference type="NCBI Taxonomy" id="70667"/>
    <lineage>
        <taxon>Eukaryota</taxon>
        <taxon>Metazoa</taxon>
        <taxon>Spiralia</taxon>
        <taxon>Lophotrochozoa</taxon>
        <taxon>Platyhelminthes</taxon>
        <taxon>Cestoda</taxon>
        <taxon>Eucestoda</taxon>
        <taxon>Diphyllobothriidea</taxon>
        <taxon>Diphyllobothriidae</taxon>
        <taxon>Schistocephalus</taxon>
    </lineage>
</organism>
<sequence>RAIMLCVLFLLSLFRATCGVAPLSWGSSVVTATHGPSPILHFETQHKENVWLDGERVKIINDACYVKEVEVGRPCYITKISTGVATKIKISSVTKHKALMLHEYCTFFAPHCVFPKPTVGECIPEASLPLSRFMKGFNEVNLTFAALIDPRSYHLLLEDSTDIICEWKNTNIVYGNRSFCQLTLQNNKTEVWFNGQFYKENKMRNTYIFRNEIYNFISISVDWMQTGNAPEDEICSRVKTATLLTQGGKKEIMPPPIIKTSTLLTQGGKKETMLSSRVTTDTMLTKGETTETMPSPGVTTETLLTQGEKSEIMHSPGGKTETILSPGVTADTMFTQGETSETTHSPGVKTDTMLTQGETSETTHSPGVKTDT</sequence>
<dbReference type="AlphaFoldDB" id="A0A0X3P682"/>
<feature type="compositionally biased region" description="Polar residues" evidence="1">
    <location>
        <begin position="352"/>
        <end position="365"/>
    </location>
</feature>
<evidence type="ECO:0000256" key="1">
    <source>
        <dbReference type="SAM" id="MobiDB-lite"/>
    </source>
</evidence>